<reference evidence="3 4" key="1">
    <citation type="submission" date="2018-02" db="EMBL/GenBank/DDBJ databases">
        <title>Draft genome sequences of Elsinoe sp., causing black scab on jojoba.</title>
        <authorList>
            <person name="Stodart B."/>
            <person name="Jeffress S."/>
            <person name="Ash G."/>
            <person name="Arun Chinnappa K."/>
        </authorList>
    </citation>
    <scope>NUCLEOTIDE SEQUENCE [LARGE SCALE GENOMIC DNA]</scope>
    <source>
        <strain evidence="3 4">Hillstone_2</strain>
    </source>
</reference>
<evidence type="ECO:0000256" key="1">
    <source>
        <dbReference type="SAM" id="MobiDB-lite"/>
    </source>
</evidence>
<gene>
    <name evidence="3" type="ORF">C1H76_8989</name>
</gene>
<feature type="compositionally biased region" description="Low complexity" evidence="1">
    <location>
        <begin position="95"/>
        <end position="104"/>
    </location>
</feature>
<feature type="compositionally biased region" description="Low complexity" evidence="1">
    <location>
        <begin position="30"/>
        <end position="50"/>
    </location>
</feature>
<feature type="compositionally biased region" description="Polar residues" evidence="1">
    <location>
        <begin position="129"/>
        <end position="157"/>
    </location>
</feature>
<dbReference type="Proteomes" id="UP000308133">
    <property type="component" value="Unassembled WGS sequence"/>
</dbReference>
<comment type="caution">
    <text evidence="3">The sequence shown here is derived from an EMBL/GenBank/DDBJ whole genome shotgun (WGS) entry which is preliminary data.</text>
</comment>
<feature type="compositionally biased region" description="Gly residues" evidence="1">
    <location>
        <begin position="115"/>
        <end position="127"/>
    </location>
</feature>
<organism evidence="3 4">
    <name type="scientific">Elsinoe australis</name>
    <dbReference type="NCBI Taxonomy" id="40998"/>
    <lineage>
        <taxon>Eukaryota</taxon>
        <taxon>Fungi</taxon>
        <taxon>Dikarya</taxon>
        <taxon>Ascomycota</taxon>
        <taxon>Pezizomycotina</taxon>
        <taxon>Dothideomycetes</taxon>
        <taxon>Dothideomycetidae</taxon>
        <taxon>Myriangiales</taxon>
        <taxon>Elsinoaceae</taxon>
        <taxon>Elsinoe</taxon>
    </lineage>
</organism>
<feature type="region of interest" description="Disordered" evidence="1">
    <location>
        <begin position="21"/>
        <end position="157"/>
    </location>
</feature>
<protein>
    <submittedName>
        <fullName evidence="3">Uncharacterized protein</fullName>
    </submittedName>
</protein>
<dbReference type="AlphaFoldDB" id="A0A4U7AUZ7"/>
<proteinExistence type="predicted"/>
<accession>A0A4U7AUZ7</accession>
<sequence length="157" mass="15642">MSSTKTISAIILFLLSTQALCAPAPPSQGQPPAGGSRSGGAPPQQQSAAQKFGPWITGGGGIAQPWGNTNLAPSQRSGGQGDVQMGGMGAGSPAGSGASTPRASQLNPPNMQGQQGQGQQGQQGQQGGSSSLGTGPQFGNSRDMNLYFTNERGSTGW</sequence>
<name>A0A4U7AUZ7_9PEZI</name>
<feature type="compositionally biased region" description="Polar residues" evidence="1">
    <location>
        <begin position="66"/>
        <end position="77"/>
    </location>
</feature>
<feature type="compositionally biased region" description="Gly residues" evidence="1">
    <location>
        <begin position="78"/>
        <end position="94"/>
    </location>
</feature>
<evidence type="ECO:0000256" key="2">
    <source>
        <dbReference type="SAM" id="SignalP"/>
    </source>
</evidence>
<feature type="chain" id="PRO_5020450299" evidence="2">
    <location>
        <begin position="22"/>
        <end position="157"/>
    </location>
</feature>
<dbReference type="EMBL" id="PTQR01000125">
    <property type="protein sequence ID" value="TKX18867.1"/>
    <property type="molecule type" value="Genomic_DNA"/>
</dbReference>
<feature type="signal peptide" evidence="2">
    <location>
        <begin position="1"/>
        <end position="21"/>
    </location>
</feature>
<evidence type="ECO:0000313" key="4">
    <source>
        <dbReference type="Proteomes" id="UP000308133"/>
    </source>
</evidence>
<keyword evidence="2" id="KW-0732">Signal</keyword>
<evidence type="ECO:0000313" key="3">
    <source>
        <dbReference type="EMBL" id="TKX18867.1"/>
    </source>
</evidence>